<protein>
    <submittedName>
        <fullName evidence="1">Uncharacterized protein</fullName>
    </submittedName>
</protein>
<evidence type="ECO:0000313" key="1">
    <source>
        <dbReference type="EMBL" id="KAA9042145.1"/>
    </source>
</evidence>
<proteinExistence type="predicted"/>
<dbReference type="AlphaFoldDB" id="A0A5J5IM66"/>
<accession>A0A5J5IM66</accession>
<dbReference type="EMBL" id="VYQF01000001">
    <property type="protein sequence ID" value="KAA9042145.1"/>
    <property type="molecule type" value="Genomic_DNA"/>
</dbReference>
<organism evidence="1 2">
    <name type="scientific">Ginsengibacter hankyongi</name>
    <dbReference type="NCBI Taxonomy" id="2607284"/>
    <lineage>
        <taxon>Bacteria</taxon>
        <taxon>Pseudomonadati</taxon>
        <taxon>Bacteroidota</taxon>
        <taxon>Chitinophagia</taxon>
        <taxon>Chitinophagales</taxon>
        <taxon>Chitinophagaceae</taxon>
        <taxon>Ginsengibacter</taxon>
    </lineage>
</organism>
<reference evidence="1 2" key="1">
    <citation type="submission" date="2019-09" db="EMBL/GenBank/DDBJ databases">
        <title>Draft genome sequence of Ginsengibacter sp. BR5-29.</title>
        <authorList>
            <person name="Im W.-T."/>
        </authorList>
    </citation>
    <scope>NUCLEOTIDE SEQUENCE [LARGE SCALE GENOMIC DNA]</scope>
    <source>
        <strain evidence="1 2">BR5-29</strain>
    </source>
</reference>
<dbReference type="Proteomes" id="UP000326903">
    <property type="component" value="Unassembled WGS sequence"/>
</dbReference>
<gene>
    <name evidence="1" type="ORF">FW778_09050</name>
</gene>
<name>A0A5J5IM66_9BACT</name>
<comment type="caution">
    <text evidence="1">The sequence shown here is derived from an EMBL/GenBank/DDBJ whole genome shotgun (WGS) entry which is preliminary data.</text>
</comment>
<dbReference type="RefSeq" id="WP_150414274.1">
    <property type="nucleotide sequence ID" value="NZ_VYQF01000001.1"/>
</dbReference>
<sequence>MEEFELPVIYKGQERMLPASLQVTGYTHRFVVDIDGQSIILEPDEERNYRALLSNEDVNNNLPIDRELVKAVMESINSNFK</sequence>
<keyword evidence="2" id="KW-1185">Reference proteome</keyword>
<evidence type="ECO:0000313" key="2">
    <source>
        <dbReference type="Proteomes" id="UP000326903"/>
    </source>
</evidence>